<keyword evidence="9" id="KW-1185">Reference proteome</keyword>
<organism evidence="8 9">
    <name type="scientific">Bombyx mori</name>
    <name type="common">Silk moth</name>
    <dbReference type="NCBI Taxonomy" id="7091"/>
    <lineage>
        <taxon>Eukaryota</taxon>
        <taxon>Metazoa</taxon>
        <taxon>Ecdysozoa</taxon>
        <taxon>Arthropoda</taxon>
        <taxon>Hexapoda</taxon>
        <taxon>Insecta</taxon>
        <taxon>Pterygota</taxon>
        <taxon>Neoptera</taxon>
        <taxon>Endopterygota</taxon>
        <taxon>Lepidoptera</taxon>
        <taxon>Glossata</taxon>
        <taxon>Ditrysia</taxon>
        <taxon>Bombycoidea</taxon>
        <taxon>Bombycidae</taxon>
        <taxon>Bombycinae</taxon>
        <taxon>Bombyx</taxon>
    </lineage>
</organism>
<reference evidence="8" key="2">
    <citation type="submission" date="2022-06" db="UniProtKB">
        <authorList>
            <consortium name="EnsemblMetazoa"/>
        </authorList>
    </citation>
    <scope>IDENTIFICATION</scope>
    <source>
        <strain evidence="8">p50T (Dazao)</strain>
    </source>
</reference>
<feature type="domain" description="Cation/H+ exchanger transmembrane" evidence="7">
    <location>
        <begin position="94"/>
        <end position="386"/>
    </location>
</feature>
<keyword evidence="3 6" id="KW-0812">Transmembrane</keyword>
<evidence type="ECO:0000256" key="2">
    <source>
        <dbReference type="ARBA" id="ARBA00007367"/>
    </source>
</evidence>
<feature type="transmembrane region" description="Helical" evidence="6">
    <location>
        <begin position="267"/>
        <end position="286"/>
    </location>
</feature>
<comment type="similarity">
    <text evidence="2">Belongs to the monovalent cation:proton antiporter 1 (CPA1) transporter (TC 2.A.36) family.</text>
</comment>
<dbReference type="PANTHER" id="PTHR31102:SF1">
    <property type="entry name" value="CATION_H+ EXCHANGER DOMAIN-CONTAINING PROTEIN"/>
    <property type="match status" value="1"/>
</dbReference>
<dbReference type="EnsemblMetazoa" id="XM_038010680.1">
    <property type="protein sequence ID" value="XP_037866608.1"/>
    <property type="gene ID" value="LOC101744709"/>
</dbReference>
<feature type="transmembrane region" description="Helical" evidence="6">
    <location>
        <begin position="306"/>
        <end position="339"/>
    </location>
</feature>
<dbReference type="GO" id="GO:0016020">
    <property type="term" value="C:membrane"/>
    <property type="evidence" value="ECO:0007669"/>
    <property type="project" value="UniProtKB-SubCell"/>
</dbReference>
<feature type="transmembrane region" description="Helical" evidence="6">
    <location>
        <begin position="168"/>
        <end position="191"/>
    </location>
</feature>
<proteinExistence type="inferred from homology"/>
<accession>A0A8R2QR79</accession>
<dbReference type="AlphaFoldDB" id="A0A8R2QR79"/>
<keyword evidence="4 6" id="KW-1133">Transmembrane helix</keyword>
<dbReference type="Proteomes" id="UP000005204">
    <property type="component" value="Unassembled WGS sequence"/>
</dbReference>
<name>A0A8R2QR79_BOMMO</name>
<dbReference type="GO" id="GO:1902600">
    <property type="term" value="P:proton transmembrane transport"/>
    <property type="evidence" value="ECO:0007669"/>
    <property type="project" value="InterPro"/>
</dbReference>
<feature type="transmembrane region" description="Helical" evidence="6">
    <location>
        <begin position="79"/>
        <end position="97"/>
    </location>
</feature>
<evidence type="ECO:0000259" key="7">
    <source>
        <dbReference type="Pfam" id="PF00999"/>
    </source>
</evidence>
<dbReference type="GO" id="GO:0015297">
    <property type="term" value="F:antiporter activity"/>
    <property type="evidence" value="ECO:0007669"/>
    <property type="project" value="InterPro"/>
</dbReference>
<sequence>MNDINRTDQNDNIRQNKATTFEIGFKTRQDKQKGRESILIKLLSAIPSLVETKQYIGVLICGLTLWGTSWFLFKDAVLPGSYIFNMSGVVIAGYCFGHALERFTTINPVVGMTFMGALYRNLGPTNFLENSTANSIDFHLRRIYPVIILTKGPLSWNWEYIKNNPVKVFSLATLPWIIECLSTAFLAHILLNYQWKWGLHLGAILSSVSPALIVPTVVALKERGLGTKHEIALLVGNAGGLDTAFTEGIFGVTNSAIFYEASLTYKIIKGLLAIFVGICLGIAWGVLCDVIPDHNDLYAPTVRSLLIFGGGMLVTYAGGYLGWGGTSGVAIMVCAGVAATRWSRRGWPINDNPVSEVYKLLWRIFEPMLFTLSGYFLDAVLVRVAADSILSDASEEDKRTAAQHANIIVIAILITSTAGSVLTTALGPILLSQDSRISPGDFYRAQTLSPASSFHDSSQIRRNNAPSTLSIYL</sequence>
<reference evidence="9" key="1">
    <citation type="journal article" date="2008" name="Insect Biochem. Mol. Biol.">
        <title>The genome of a lepidopteran model insect, the silkworm Bombyx mori.</title>
        <authorList>
            <consortium name="International Silkworm Genome Consortium"/>
        </authorList>
    </citation>
    <scope>NUCLEOTIDE SEQUENCE [LARGE SCALE GENOMIC DNA]</scope>
    <source>
        <strain evidence="9">p50T</strain>
    </source>
</reference>
<dbReference type="PANTHER" id="PTHR31102">
    <property type="match status" value="1"/>
</dbReference>
<feature type="transmembrane region" description="Helical" evidence="6">
    <location>
        <begin position="406"/>
        <end position="431"/>
    </location>
</feature>
<evidence type="ECO:0000313" key="8">
    <source>
        <dbReference type="EnsemblMetazoa" id="XP_037866608.1"/>
    </source>
</evidence>
<evidence type="ECO:0000256" key="5">
    <source>
        <dbReference type="ARBA" id="ARBA00023136"/>
    </source>
</evidence>
<evidence type="ECO:0000256" key="1">
    <source>
        <dbReference type="ARBA" id="ARBA00004141"/>
    </source>
</evidence>
<feature type="transmembrane region" description="Helical" evidence="6">
    <location>
        <begin position="55"/>
        <end position="73"/>
    </location>
</feature>
<comment type="subcellular location">
    <subcellularLocation>
        <location evidence="1">Membrane</location>
        <topology evidence="1">Multi-pass membrane protein</topology>
    </subcellularLocation>
</comment>
<evidence type="ECO:0000256" key="6">
    <source>
        <dbReference type="SAM" id="Phobius"/>
    </source>
</evidence>
<dbReference type="InterPro" id="IPR051843">
    <property type="entry name" value="CPA1_transporter"/>
</dbReference>
<evidence type="ECO:0000256" key="3">
    <source>
        <dbReference type="ARBA" id="ARBA00022692"/>
    </source>
</evidence>
<keyword evidence="5 6" id="KW-0472">Membrane</keyword>
<dbReference type="Pfam" id="PF00999">
    <property type="entry name" value="Na_H_Exchanger"/>
    <property type="match status" value="1"/>
</dbReference>
<evidence type="ECO:0000313" key="9">
    <source>
        <dbReference type="Proteomes" id="UP000005204"/>
    </source>
</evidence>
<feature type="transmembrane region" description="Helical" evidence="6">
    <location>
        <begin position="197"/>
        <end position="220"/>
    </location>
</feature>
<protein>
    <recommendedName>
        <fullName evidence="7">Cation/H+ exchanger transmembrane domain-containing protein</fullName>
    </recommendedName>
</protein>
<dbReference type="InterPro" id="IPR006153">
    <property type="entry name" value="Cation/H_exchanger_TM"/>
</dbReference>
<evidence type="ECO:0000256" key="4">
    <source>
        <dbReference type="ARBA" id="ARBA00022989"/>
    </source>
</evidence>